<keyword evidence="2" id="KW-0472">Membrane</keyword>
<feature type="region of interest" description="Disordered" evidence="1">
    <location>
        <begin position="68"/>
        <end position="97"/>
    </location>
</feature>
<dbReference type="Proteomes" id="UP000199079">
    <property type="component" value="Unassembled WGS sequence"/>
</dbReference>
<evidence type="ECO:0000259" key="3">
    <source>
        <dbReference type="Pfam" id="PF07790"/>
    </source>
</evidence>
<keyword evidence="5" id="KW-1185">Reference proteome</keyword>
<dbReference type="AlphaFoldDB" id="A0A1H3JJZ6"/>
<proteinExistence type="predicted"/>
<dbReference type="PANTHER" id="PTHR38138">
    <property type="entry name" value="VNG6441H"/>
    <property type="match status" value="1"/>
</dbReference>
<dbReference type="EMBL" id="FNPC01000005">
    <property type="protein sequence ID" value="SDY40300.1"/>
    <property type="molecule type" value="Genomic_DNA"/>
</dbReference>
<feature type="transmembrane region" description="Helical" evidence="2">
    <location>
        <begin position="12"/>
        <end position="38"/>
    </location>
</feature>
<dbReference type="OrthoDB" id="118020at2157"/>
<sequence length="147" mass="14935">MNLKKFLEDDRAVSPVIGVILMVAITVILAAVIGTFVLGMGDDLQNNQPTASFDFNFNAGNSGSVTISHAGGDPVDGTSDSVTITTSGGDNDLNNEPVDWNAEISAGSSKTVSISGGTWNGETVAVNWESADGSSSATLGSQTAPTP</sequence>
<keyword evidence="4" id="KW-0282">Flagellum</keyword>
<accession>A0A1H3JJZ6</accession>
<organism evidence="4 5">
    <name type="scientific">Halopenitus persicus</name>
    <dbReference type="NCBI Taxonomy" id="1048396"/>
    <lineage>
        <taxon>Archaea</taxon>
        <taxon>Methanobacteriati</taxon>
        <taxon>Methanobacteriota</taxon>
        <taxon>Stenosarchaea group</taxon>
        <taxon>Halobacteria</taxon>
        <taxon>Halobacteriales</taxon>
        <taxon>Haloferacaceae</taxon>
        <taxon>Halopenitus</taxon>
    </lineage>
</organism>
<evidence type="ECO:0000313" key="5">
    <source>
        <dbReference type="Proteomes" id="UP000199079"/>
    </source>
</evidence>
<gene>
    <name evidence="4" type="ORF">SAMN05216564_10546</name>
</gene>
<evidence type="ECO:0000313" key="4">
    <source>
        <dbReference type="EMBL" id="SDY40300.1"/>
    </source>
</evidence>
<dbReference type="RefSeq" id="WP_092732624.1">
    <property type="nucleotide sequence ID" value="NZ_FNPC01000005.1"/>
</dbReference>
<dbReference type="PANTHER" id="PTHR38138:SF1">
    <property type="entry name" value="ARCHAEAL TYPE IV PILIN N-TERMINAL DOMAIN-CONTAINING PROTEIN"/>
    <property type="match status" value="1"/>
</dbReference>
<keyword evidence="2" id="KW-1133">Transmembrane helix</keyword>
<dbReference type="InterPro" id="IPR012859">
    <property type="entry name" value="Pilin_N_archaeal"/>
</dbReference>
<keyword evidence="2" id="KW-0812">Transmembrane</keyword>
<dbReference type="NCBIfam" id="TIGR02537">
    <property type="entry name" value="arch_flag_Nterm"/>
    <property type="match status" value="1"/>
</dbReference>
<feature type="domain" description="Archaeal Type IV pilin N-terminal" evidence="3">
    <location>
        <begin position="11"/>
        <end position="87"/>
    </location>
</feature>
<keyword evidence="4" id="KW-0969">Cilium</keyword>
<dbReference type="Pfam" id="PF07790">
    <property type="entry name" value="Pilin_N"/>
    <property type="match status" value="1"/>
</dbReference>
<evidence type="ECO:0000256" key="1">
    <source>
        <dbReference type="SAM" id="MobiDB-lite"/>
    </source>
</evidence>
<feature type="compositionally biased region" description="Polar residues" evidence="1">
    <location>
        <begin position="78"/>
        <end position="94"/>
    </location>
</feature>
<keyword evidence="4" id="KW-0966">Cell projection</keyword>
<dbReference type="InterPro" id="IPR013373">
    <property type="entry name" value="Flagellin/pilin_N_arc"/>
</dbReference>
<evidence type="ECO:0000256" key="2">
    <source>
        <dbReference type="SAM" id="Phobius"/>
    </source>
</evidence>
<reference evidence="5" key="1">
    <citation type="submission" date="2016-10" db="EMBL/GenBank/DDBJ databases">
        <authorList>
            <person name="Varghese N."/>
            <person name="Submissions S."/>
        </authorList>
    </citation>
    <scope>NUCLEOTIDE SEQUENCE [LARGE SCALE GENOMIC DNA]</scope>
    <source>
        <strain evidence="5">DC30,IBRC 10041,KCTC 4046</strain>
    </source>
</reference>
<name>A0A1H3JJZ6_9EURY</name>
<protein>
    <submittedName>
        <fullName evidence="4">Flagellin N-terminal-like domain-containing protein</fullName>
    </submittedName>
</protein>